<protein>
    <submittedName>
        <fullName evidence="2">NADPH-dependent FMN reductase</fullName>
    </submittedName>
</protein>
<dbReference type="InterPro" id="IPR029039">
    <property type="entry name" value="Flavoprotein-like_sf"/>
</dbReference>
<dbReference type="AlphaFoldDB" id="A0A250FWV0"/>
<dbReference type="OrthoDB" id="5767802at2"/>
<dbReference type="GO" id="GO:0016491">
    <property type="term" value="F:oxidoreductase activity"/>
    <property type="evidence" value="ECO:0007669"/>
    <property type="project" value="InterPro"/>
</dbReference>
<proteinExistence type="predicted"/>
<dbReference type="RefSeq" id="WP_095896130.1">
    <property type="nucleotide sequence ID" value="NZ_CP022387.1"/>
</dbReference>
<sequence>MKVIAFGASTSKNSINQKLAEFTAKQISNDVEIINLRDYEMPLFSVDKEKEDGIPSKASDLLEKWQSADVIVISFAEHNGAYTAAFKNTFDWVTRIKQKCFADKKLFLLATSPGARGGKSVLEIALARMPFHGGEIIGSFSLPNFEENFSEENGITTPEFKNIFEQEIKKVKQSI</sequence>
<dbReference type="Proteomes" id="UP000217348">
    <property type="component" value="Chromosome"/>
</dbReference>
<organism evidence="2 3">
    <name type="scientific">Capnocytophaga stomatis</name>
    <dbReference type="NCBI Taxonomy" id="1848904"/>
    <lineage>
        <taxon>Bacteria</taxon>
        <taxon>Pseudomonadati</taxon>
        <taxon>Bacteroidota</taxon>
        <taxon>Flavobacteriia</taxon>
        <taxon>Flavobacteriales</taxon>
        <taxon>Flavobacteriaceae</taxon>
        <taxon>Capnocytophaga</taxon>
    </lineage>
</organism>
<dbReference type="GO" id="GO:0010181">
    <property type="term" value="F:FMN binding"/>
    <property type="evidence" value="ECO:0007669"/>
    <property type="project" value="TreeGrafter"/>
</dbReference>
<evidence type="ECO:0000313" key="2">
    <source>
        <dbReference type="EMBL" id="ATA89553.1"/>
    </source>
</evidence>
<evidence type="ECO:0000313" key="3">
    <source>
        <dbReference type="Proteomes" id="UP000217348"/>
    </source>
</evidence>
<feature type="domain" description="NADPH-dependent FMN reductase-like" evidence="1">
    <location>
        <begin position="1"/>
        <end position="130"/>
    </location>
</feature>
<dbReference type="SUPFAM" id="SSF52218">
    <property type="entry name" value="Flavoproteins"/>
    <property type="match status" value="1"/>
</dbReference>
<accession>A0A250FWV0</accession>
<evidence type="ECO:0000259" key="1">
    <source>
        <dbReference type="Pfam" id="PF03358"/>
    </source>
</evidence>
<name>A0A250FWV0_9FLAO</name>
<dbReference type="KEGG" id="csto:CGC58_07315"/>
<dbReference type="EMBL" id="CP022387">
    <property type="protein sequence ID" value="ATA89553.1"/>
    <property type="molecule type" value="Genomic_DNA"/>
</dbReference>
<reference evidence="3" key="1">
    <citation type="submission" date="2017-06" db="EMBL/GenBank/DDBJ databases">
        <title>Capnocytophaga spp. assemblies.</title>
        <authorList>
            <person name="Gulvik C.A."/>
        </authorList>
    </citation>
    <scope>NUCLEOTIDE SEQUENCE [LARGE SCALE GENOMIC DNA]</scope>
    <source>
        <strain evidence="3">H2177</strain>
    </source>
</reference>
<dbReference type="InterPro" id="IPR005025">
    <property type="entry name" value="FMN_Rdtase-like_dom"/>
</dbReference>
<dbReference type="Pfam" id="PF03358">
    <property type="entry name" value="FMN_red"/>
    <property type="match status" value="1"/>
</dbReference>
<gene>
    <name evidence="2" type="ORF">CGC58_07315</name>
</gene>
<dbReference type="Gene3D" id="3.40.50.360">
    <property type="match status" value="1"/>
</dbReference>
<dbReference type="InterPro" id="IPR050712">
    <property type="entry name" value="NAD(P)H-dep_reductase"/>
</dbReference>
<dbReference type="PANTHER" id="PTHR30543:SF21">
    <property type="entry name" value="NAD(P)H-DEPENDENT FMN REDUCTASE LOT6"/>
    <property type="match status" value="1"/>
</dbReference>
<dbReference type="PANTHER" id="PTHR30543">
    <property type="entry name" value="CHROMATE REDUCTASE"/>
    <property type="match status" value="1"/>
</dbReference>
<dbReference type="GO" id="GO:0005829">
    <property type="term" value="C:cytosol"/>
    <property type="evidence" value="ECO:0007669"/>
    <property type="project" value="TreeGrafter"/>
</dbReference>